<organism evidence="1 3">
    <name type="scientific">Haloferax mediterranei (strain ATCC 33500 / DSM 1411 / JCM 8866 / NBRC 14739 / NCIMB 2177 / R-4)</name>
    <name type="common">Halobacterium mediterranei</name>
    <dbReference type="NCBI Taxonomy" id="523841"/>
    <lineage>
        <taxon>Archaea</taxon>
        <taxon>Methanobacteriati</taxon>
        <taxon>Methanobacteriota</taxon>
        <taxon>Stenosarchaea group</taxon>
        <taxon>Halobacteria</taxon>
        <taxon>Halobacteriales</taxon>
        <taxon>Haloferacaceae</taxon>
        <taxon>Haloferax</taxon>
    </lineage>
</organism>
<keyword evidence="4" id="KW-1185">Reference proteome</keyword>
<protein>
    <submittedName>
        <fullName evidence="1">Uncharacterized protein</fullName>
    </submittedName>
</protein>
<dbReference type="KEGG" id="hme:HFX_2682"/>
<name>I3R800_HALMT</name>
<accession>I3R800</accession>
<reference evidence="1 3" key="2">
    <citation type="journal article" date="2012" name="J. Bacteriol.">
        <title>Complete genome sequence of the metabolically versatile halophilic archaeon Haloferax mediterranei, a poly(3-hydroxybutyrate-co-3-hydroxyvalerate) producer.</title>
        <authorList>
            <person name="Han J."/>
            <person name="Zhang F."/>
            <person name="Hou J."/>
            <person name="Liu X."/>
            <person name="Li M."/>
            <person name="Liu H."/>
            <person name="Cai L."/>
            <person name="Zhang B."/>
            <person name="Chen Y."/>
            <person name="Zhou J."/>
            <person name="Hu S."/>
            <person name="Xiang H."/>
        </authorList>
    </citation>
    <scope>NUCLEOTIDE SEQUENCE [LARGE SCALE GENOMIC DNA]</scope>
    <source>
        <strain evidence="3">ATCC 33500 / DSM 1411 / JCM 8866 / NBRC 14739 / NCIMB 2177 / R-4</strain>
        <strain evidence="1">CGMCC 1.2087</strain>
    </source>
</reference>
<dbReference type="HOGENOM" id="CLU_3075226_0_0_2"/>
<evidence type="ECO:0000313" key="4">
    <source>
        <dbReference type="Proteomes" id="UP000011603"/>
    </source>
</evidence>
<dbReference type="PaxDb" id="523841-HFX_2682"/>
<sequence length="52" mass="6299">MSRLCSRRRTRSLLPRDRFELTVRDGELDWTIERQSDESDVADELTRLWGKF</sequence>
<dbReference type="Proteomes" id="UP000011603">
    <property type="component" value="Unassembled WGS sequence"/>
</dbReference>
<evidence type="ECO:0000313" key="1">
    <source>
        <dbReference type="EMBL" id="AFK20360.1"/>
    </source>
</evidence>
<dbReference type="EMBL" id="AOLO01000012">
    <property type="protein sequence ID" value="ELZ99215.1"/>
    <property type="molecule type" value="Genomic_DNA"/>
</dbReference>
<dbReference type="Proteomes" id="UP000006469">
    <property type="component" value="Chromosome"/>
</dbReference>
<evidence type="ECO:0000313" key="3">
    <source>
        <dbReference type="Proteomes" id="UP000006469"/>
    </source>
</evidence>
<reference evidence="2 4" key="3">
    <citation type="journal article" date="2014" name="PLoS Genet.">
        <title>Phylogenetically driven sequencing of extremely halophilic archaea reveals strategies for static and dynamic osmo-response.</title>
        <authorList>
            <person name="Becker E.A."/>
            <person name="Seitzer P.M."/>
            <person name="Tritt A."/>
            <person name="Larsen D."/>
            <person name="Krusor M."/>
            <person name="Yao A.I."/>
            <person name="Wu D."/>
            <person name="Madern D."/>
            <person name="Eisen J.A."/>
            <person name="Darling A.E."/>
            <person name="Facciotti M.T."/>
        </authorList>
    </citation>
    <scope>NUCLEOTIDE SEQUENCE [LARGE SCALE GENOMIC DNA]</scope>
    <source>
        <strain evidence="2">ATCC 33500</strain>
        <strain evidence="4">ATCC 33500 / DSM 1411 / JCM 8866 / NBRC 14739 / NCIMB 2177 / R-4</strain>
    </source>
</reference>
<dbReference type="GeneID" id="54818050"/>
<reference evidence="1" key="1">
    <citation type="journal article" date="2012" name="Appl. Environ. Microbiol.">
        <title>Identification of the haloarchaeal phasin (PhaP) that functions in polyhydroxyalkanoate accumulation and granule formation in Haloferax mediterranei.</title>
        <authorList>
            <person name="Cai S."/>
            <person name="Cai L."/>
            <person name="Liu H."/>
            <person name="Liu X."/>
            <person name="Han J."/>
            <person name="Zhou J."/>
            <person name="Xiang H."/>
        </authorList>
    </citation>
    <scope>NUCLEOTIDE SEQUENCE</scope>
    <source>
        <strain evidence="1">CGMCC 1.2087</strain>
    </source>
</reference>
<reference evidence="1" key="4">
    <citation type="submission" date="2014-05" db="EMBL/GenBank/DDBJ databases">
        <authorList>
            <person name="Wang L."/>
            <person name="Yang H."/>
            <person name="Xiang H."/>
        </authorList>
    </citation>
    <scope>NUCLEOTIDE SEQUENCE</scope>
    <source>
        <strain evidence="1">CGMCC 1.2087</strain>
    </source>
</reference>
<dbReference type="AlphaFoldDB" id="I3R800"/>
<evidence type="ECO:0000313" key="2">
    <source>
        <dbReference type="EMBL" id="ELZ99215.1"/>
    </source>
</evidence>
<dbReference type="EMBL" id="CP001868">
    <property type="protein sequence ID" value="AFK20360.1"/>
    <property type="molecule type" value="Genomic_DNA"/>
</dbReference>
<dbReference type="PATRIC" id="fig|523841.21.peg.3066"/>
<gene>
    <name evidence="1" type="ordered locus">HFX_2682</name>
    <name evidence="2" type="ORF">C439_15189</name>
</gene>
<proteinExistence type="predicted"/>
<dbReference type="RefSeq" id="WP_004060161.1">
    <property type="nucleotide sequence ID" value="NC_017941.2"/>
</dbReference>